<sequence length="337" mass="37419">MSKRTSPPAPELGSTAIRSELNALYGGGAINGIATTPKTDVIMLFSDPIKGEKSGYIDGAINNPHEELIFEYSGDGQTGDQTFVRGNKYVLHHREYGLRLFLFRAVGYHNGTATRTHCFIGEFELDPEEELRFRYARSKDKDGIPRTSIAFLLHPVGDYYNGIDLTKPDSEGLDTADIPLPLTIPGPDKAEVKNSPVEQANAHKVHRRSPGATVAYRNETLLVHRFGRQLEQKDHEVGSKIIKIPGANGTLRADIFDATEDTLYEAKSGTSRKHVREAVIQLLDYQRTVHAERLCILLPSRPIDDLIDLAHQVGVDVVYEDDNSFERINSGQSPNIT</sequence>
<keyword evidence="3" id="KW-1185">Reference proteome</keyword>
<dbReference type="RefSeq" id="WP_380622756.1">
    <property type="nucleotide sequence ID" value="NZ_JBHSDK010000021.1"/>
</dbReference>
<feature type="domain" description="ScoMcrA-like SRA" evidence="1">
    <location>
        <begin position="17"/>
        <end position="157"/>
    </location>
</feature>
<dbReference type="Pfam" id="PF26348">
    <property type="entry name" value="SRA_ScoMcrA"/>
    <property type="match status" value="1"/>
</dbReference>
<organism evidence="2 3">
    <name type="scientific">Salininema proteolyticum</name>
    <dbReference type="NCBI Taxonomy" id="1607685"/>
    <lineage>
        <taxon>Bacteria</taxon>
        <taxon>Bacillati</taxon>
        <taxon>Actinomycetota</taxon>
        <taxon>Actinomycetes</taxon>
        <taxon>Glycomycetales</taxon>
        <taxon>Glycomycetaceae</taxon>
        <taxon>Salininema</taxon>
    </lineage>
</organism>
<dbReference type="Proteomes" id="UP001595823">
    <property type="component" value="Unassembled WGS sequence"/>
</dbReference>
<protein>
    <recommendedName>
        <fullName evidence="1">ScoMcrA-like SRA domain-containing protein</fullName>
    </recommendedName>
</protein>
<reference evidence="3" key="1">
    <citation type="journal article" date="2019" name="Int. J. Syst. Evol. Microbiol.">
        <title>The Global Catalogue of Microorganisms (GCM) 10K type strain sequencing project: providing services to taxonomists for standard genome sequencing and annotation.</title>
        <authorList>
            <consortium name="The Broad Institute Genomics Platform"/>
            <consortium name="The Broad Institute Genome Sequencing Center for Infectious Disease"/>
            <person name="Wu L."/>
            <person name="Ma J."/>
        </authorList>
    </citation>
    <scope>NUCLEOTIDE SEQUENCE [LARGE SCALE GENOMIC DNA]</scope>
    <source>
        <strain evidence="3">IBRC-M 10908</strain>
    </source>
</reference>
<proteinExistence type="predicted"/>
<evidence type="ECO:0000313" key="3">
    <source>
        <dbReference type="Proteomes" id="UP001595823"/>
    </source>
</evidence>
<dbReference type="InterPro" id="IPR058712">
    <property type="entry name" value="SRA_ScoMcrA"/>
</dbReference>
<comment type="caution">
    <text evidence="2">The sequence shown here is derived from an EMBL/GenBank/DDBJ whole genome shotgun (WGS) entry which is preliminary data.</text>
</comment>
<name>A0ABV8U2J1_9ACTN</name>
<gene>
    <name evidence="2" type="ORF">ACFPET_15635</name>
</gene>
<evidence type="ECO:0000313" key="2">
    <source>
        <dbReference type="EMBL" id="MFC4336635.1"/>
    </source>
</evidence>
<accession>A0ABV8U2J1</accession>
<dbReference type="EMBL" id="JBHSDK010000021">
    <property type="protein sequence ID" value="MFC4336635.1"/>
    <property type="molecule type" value="Genomic_DNA"/>
</dbReference>
<evidence type="ECO:0000259" key="1">
    <source>
        <dbReference type="Pfam" id="PF26348"/>
    </source>
</evidence>